<name>A0A014MN79_9BURK</name>
<reference evidence="1 2" key="1">
    <citation type="submission" date="2014-01" db="EMBL/GenBank/DDBJ databases">
        <title>Interspecies Systems Biology Uncovers Metabolites Affecting C. elegans Gene Expression and Life History Traits.</title>
        <authorList>
            <person name="Watson E."/>
            <person name="Macneil L.T."/>
            <person name="Ritter A.D."/>
            <person name="Yilmaz L.S."/>
            <person name="Rosebrock A.P."/>
            <person name="Caudy A.A."/>
            <person name="Walhout A.J."/>
        </authorList>
    </citation>
    <scope>NUCLEOTIDE SEQUENCE [LARGE SCALE GENOMIC DNA]</scope>
    <source>
        <strain evidence="1 2">DA1877</strain>
    </source>
</reference>
<organism evidence="1 2">
    <name type="scientific">Comamonas aquatica DA1877</name>
    <dbReference type="NCBI Taxonomy" id="1457173"/>
    <lineage>
        <taxon>Bacteria</taxon>
        <taxon>Pseudomonadati</taxon>
        <taxon>Pseudomonadota</taxon>
        <taxon>Betaproteobacteria</taxon>
        <taxon>Burkholderiales</taxon>
        <taxon>Comamonadaceae</taxon>
        <taxon>Comamonas</taxon>
    </lineage>
</organism>
<dbReference type="AlphaFoldDB" id="A0A014MN79"/>
<keyword evidence="2" id="KW-1185">Reference proteome</keyword>
<gene>
    <name evidence="1" type="ORF">AX13_04420</name>
</gene>
<accession>A0A014MN79</accession>
<protein>
    <submittedName>
        <fullName evidence="1">Uncharacterized protein</fullName>
    </submittedName>
</protein>
<dbReference type="PATRIC" id="fig|1457173.3.peg.2557"/>
<evidence type="ECO:0000313" key="2">
    <source>
        <dbReference type="Proteomes" id="UP000020766"/>
    </source>
</evidence>
<dbReference type="EMBL" id="JBOK01000015">
    <property type="protein sequence ID" value="EXU79584.1"/>
    <property type="molecule type" value="Genomic_DNA"/>
</dbReference>
<proteinExistence type="predicted"/>
<sequence length="35" mass="4038">MLALLRWLGPVLPRLQFKKESSLRCPNLLFNAIQA</sequence>
<dbReference type="Proteomes" id="UP000020766">
    <property type="component" value="Unassembled WGS sequence"/>
</dbReference>
<comment type="caution">
    <text evidence="1">The sequence shown here is derived from an EMBL/GenBank/DDBJ whole genome shotgun (WGS) entry which is preliminary data.</text>
</comment>
<evidence type="ECO:0000313" key="1">
    <source>
        <dbReference type="EMBL" id="EXU79584.1"/>
    </source>
</evidence>